<sequence>MFKVKKRGSLLINAVIILSLVTTILTSLMIKSSKDFNKVIMERKMIKSKI</sequence>
<dbReference type="Proteomes" id="UP000184035">
    <property type="component" value="Unassembled WGS sequence"/>
</dbReference>
<evidence type="ECO:0000256" key="1">
    <source>
        <dbReference type="SAM" id="Phobius"/>
    </source>
</evidence>
<keyword evidence="1" id="KW-0472">Membrane</keyword>
<proteinExistence type="predicted"/>
<keyword evidence="3" id="KW-1185">Reference proteome</keyword>
<feature type="transmembrane region" description="Helical" evidence="1">
    <location>
        <begin position="12"/>
        <end position="30"/>
    </location>
</feature>
<keyword evidence="1" id="KW-0812">Transmembrane</keyword>
<accession>A0A1M4YHX0</accession>
<name>A0A1M4YHX0_9CLOT</name>
<dbReference type="AlphaFoldDB" id="A0A1M4YHX0"/>
<evidence type="ECO:0000313" key="2">
    <source>
        <dbReference type="EMBL" id="SHF05248.1"/>
    </source>
</evidence>
<organism evidence="2 3">
    <name type="scientific">Clostridium fallax</name>
    <dbReference type="NCBI Taxonomy" id="1533"/>
    <lineage>
        <taxon>Bacteria</taxon>
        <taxon>Bacillati</taxon>
        <taxon>Bacillota</taxon>
        <taxon>Clostridia</taxon>
        <taxon>Eubacteriales</taxon>
        <taxon>Clostridiaceae</taxon>
        <taxon>Clostridium</taxon>
    </lineage>
</organism>
<keyword evidence="1" id="KW-1133">Transmembrane helix</keyword>
<protein>
    <submittedName>
        <fullName evidence="2">Uncharacterized protein</fullName>
    </submittedName>
</protein>
<evidence type="ECO:0000313" key="3">
    <source>
        <dbReference type="Proteomes" id="UP000184035"/>
    </source>
</evidence>
<reference evidence="2 3" key="1">
    <citation type="submission" date="2016-11" db="EMBL/GenBank/DDBJ databases">
        <authorList>
            <person name="Jaros S."/>
            <person name="Januszkiewicz K."/>
            <person name="Wedrychowicz H."/>
        </authorList>
    </citation>
    <scope>NUCLEOTIDE SEQUENCE [LARGE SCALE GENOMIC DNA]</scope>
    <source>
        <strain evidence="2 3">DSM 2631</strain>
    </source>
</reference>
<dbReference type="EMBL" id="FQVM01000028">
    <property type="protein sequence ID" value="SHF05248.1"/>
    <property type="molecule type" value="Genomic_DNA"/>
</dbReference>
<gene>
    <name evidence="2" type="ORF">SAMN05443638_1282</name>
</gene>